<keyword evidence="3" id="KW-1185">Reference proteome</keyword>
<reference evidence="2 3" key="1">
    <citation type="submission" date="2018-09" db="EMBL/GenBank/DDBJ databases">
        <authorList>
            <person name="Zeman M."/>
            <person name="Pardy F."/>
        </authorList>
    </citation>
    <scope>NUCLEOTIDE SEQUENCE [LARGE SCALE GENOMIC DNA]</scope>
    <source>
        <strain evidence="2 3">CCM 8852</strain>
    </source>
</reference>
<proteinExistence type="predicted"/>
<dbReference type="AlphaFoldDB" id="A0A418QRU5"/>
<evidence type="ECO:0008006" key="4">
    <source>
        <dbReference type="Google" id="ProtNLM"/>
    </source>
</evidence>
<feature type="chain" id="PRO_5019495851" description="DUF3078 domain-containing protein" evidence="1">
    <location>
        <begin position="22"/>
        <end position="512"/>
    </location>
</feature>
<protein>
    <recommendedName>
        <fullName evidence="4">DUF3078 domain-containing protein</fullName>
    </recommendedName>
</protein>
<evidence type="ECO:0000313" key="2">
    <source>
        <dbReference type="EMBL" id="RIY07822.1"/>
    </source>
</evidence>
<evidence type="ECO:0000313" key="3">
    <source>
        <dbReference type="Proteomes" id="UP000284250"/>
    </source>
</evidence>
<evidence type="ECO:0000256" key="1">
    <source>
        <dbReference type="SAM" id="SignalP"/>
    </source>
</evidence>
<organism evidence="2 3">
    <name type="scientific">Hymenobacter rubripertinctus</name>
    <dbReference type="NCBI Taxonomy" id="2029981"/>
    <lineage>
        <taxon>Bacteria</taxon>
        <taxon>Pseudomonadati</taxon>
        <taxon>Bacteroidota</taxon>
        <taxon>Cytophagia</taxon>
        <taxon>Cytophagales</taxon>
        <taxon>Hymenobacteraceae</taxon>
        <taxon>Hymenobacter</taxon>
    </lineage>
</organism>
<comment type="caution">
    <text evidence="2">The sequence shown here is derived from an EMBL/GenBank/DDBJ whole genome shotgun (WGS) entry which is preliminary data.</text>
</comment>
<accession>A0A418QRU5</accession>
<dbReference type="EMBL" id="QYCN01000026">
    <property type="protein sequence ID" value="RIY07822.1"/>
    <property type="molecule type" value="Genomic_DNA"/>
</dbReference>
<gene>
    <name evidence="2" type="ORF">D0T11_15715</name>
</gene>
<name>A0A418QRU5_9BACT</name>
<feature type="signal peptide" evidence="1">
    <location>
        <begin position="1"/>
        <end position="21"/>
    </location>
</feature>
<reference evidence="2 3" key="2">
    <citation type="submission" date="2019-01" db="EMBL/GenBank/DDBJ databases">
        <title>Hymenobacter humicola sp. nov., isolated from soils in Antarctica.</title>
        <authorList>
            <person name="Sedlacek I."/>
            <person name="Holochova P."/>
            <person name="Kralova S."/>
            <person name="Pantucek R."/>
            <person name="Stankova E."/>
            <person name="Vrbovska V."/>
            <person name="Kristofova L."/>
            <person name="Svec P."/>
            <person name="Busse H.-J."/>
        </authorList>
    </citation>
    <scope>NUCLEOTIDE SEQUENCE [LARGE SCALE GENOMIC DNA]</scope>
    <source>
        <strain evidence="2 3">CCM 8852</strain>
    </source>
</reference>
<dbReference type="Proteomes" id="UP000284250">
    <property type="component" value="Unassembled WGS sequence"/>
</dbReference>
<keyword evidence="1" id="KW-0732">Signal</keyword>
<sequence>MRNATLLLTTLLFLGWSEPFAAVAQTNDKQALNELYGDFAPADLTAATLLGVDASKVSKPSTVKALSASLVQPAKSFPKVSSGLALEVAPVLFFPNARALTGTESLKQYQNFGNALLRNWTLSGATVSDSAGTKVAGGLALTLYDGTDRLRVSKFVGKLSRELDAIQAGHDLSQLTRASSLRASAYADSLLAKNGIRQSLADKASATNAIYKTLNTRIATLGETPSDNAQIPTATEVEESQKKLLAQLQKTLDSLQTAHPSSTDGLLPKLAVADIMTGARLLALQGQLMYGSYRALNTALVTQTTSAVKKANEEFDRQTWNATIIQVGVGSIWASTAQEWSSLSANSTGFFARMALRPGIDSKGTGSKGKTPLGYALAHHALLVTTLRYNNYHDQPRFAERKPMAQTDSLRTQLWVGARWLIGSQYFRVSGEFSKRFLSYSQEAKDGANTAGQTLSTTWNSYAFGVEARLVEKLWLEFGLGKTYPQGQQRGQVFALSSIKYSIQNGQRFATR</sequence>